<gene>
    <name evidence="1" type="ORF">SAMN05421507_13116</name>
</gene>
<protein>
    <submittedName>
        <fullName evidence="1">Uncharacterized protein</fullName>
    </submittedName>
</protein>
<evidence type="ECO:0000313" key="1">
    <source>
        <dbReference type="EMBL" id="SDP97442.1"/>
    </source>
</evidence>
<keyword evidence="2" id="KW-1185">Reference proteome</keyword>
<sequence length="53" mass="5841">MSDDRQRTAATASWMSPRFPSMSHTVGETPCPSVIRWCFEPVPARLIAGFSNG</sequence>
<reference evidence="2" key="1">
    <citation type="submission" date="2016-10" db="EMBL/GenBank/DDBJ databases">
        <authorList>
            <person name="Varghese N."/>
            <person name="Submissions S."/>
        </authorList>
    </citation>
    <scope>NUCLEOTIDE SEQUENCE [LARGE SCALE GENOMIC DNA]</scope>
    <source>
        <strain evidence="2">CGMCC 4.6609</strain>
    </source>
</reference>
<evidence type="ECO:0000313" key="2">
    <source>
        <dbReference type="Proteomes" id="UP000199691"/>
    </source>
</evidence>
<proteinExistence type="predicted"/>
<accession>A0A1H0X3F2</accession>
<organism evidence="1 2">
    <name type="scientific">Lentzea jiangxiensis</name>
    <dbReference type="NCBI Taxonomy" id="641025"/>
    <lineage>
        <taxon>Bacteria</taxon>
        <taxon>Bacillati</taxon>
        <taxon>Actinomycetota</taxon>
        <taxon>Actinomycetes</taxon>
        <taxon>Pseudonocardiales</taxon>
        <taxon>Pseudonocardiaceae</taxon>
        <taxon>Lentzea</taxon>
    </lineage>
</organism>
<dbReference type="STRING" id="641025.SAMN05421507_13116"/>
<dbReference type="EMBL" id="FNIX01000031">
    <property type="protein sequence ID" value="SDP97442.1"/>
    <property type="molecule type" value="Genomic_DNA"/>
</dbReference>
<dbReference type="AlphaFoldDB" id="A0A1H0X3F2"/>
<name>A0A1H0X3F2_9PSEU</name>
<dbReference type="Proteomes" id="UP000199691">
    <property type="component" value="Unassembled WGS sequence"/>
</dbReference>